<sequence>MSTVHMAVYSATSGLVALDKEQIKRTERPKYIIPSYDPTVVIFQCRRVALEERILKMVKSVTRYKAFCDTREDWTVFDITWVNGVPRYRKTTKHFEMGRDVIITTTLETTRNLKEKLVS</sequence>
<evidence type="ECO:0000313" key="1">
    <source>
        <dbReference type="EMBL" id="GBP19201.1"/>
    </source>
</evidence>
<dbReference type="AlphaFoldDB" id="A0A4C1TYQ0"/>
<reference evidence="1 2" key="1">
    <citation type="journal article" date="2019" name="Commun. Biol.">
        <title>The bagworm genome reveals a unique fibroin gene that provides high tensile strength.</title>
        <authorList>
            <person name="Kono N."/>
            <person name="Nakamura H."/>
            <person name="Ohtoshi R."/>
            <person name="Tomita M."/>
            <person name="Numata K."/>
            <person name="Arakawa K."/>
        </authorList>
    </citation>
    <scope>NUCLEOTIDE SEQUENCE [LARGE SCALE GENOMIC DNA]</scope>
</reference>
<dbReference type="Proteomes" id="UP000299102">
    <property type="component" value="Unassembled WGS sequence"/>
</dbReference>
<gene>
    <name evidence="1" type="ORF">EVAR_11523_1</name>
</gene>
<dbReference type="EMBL" id="BGZK01000105">
    <property type="protein sequence ID" value="GBP19201.1"/>
    <property type="molecule type" value="Genomic_DNA"/>
</dbReference>
<comment type="caution">
    <text evidence="1">The sequence shown here is derived from an EMBL/GenBank/DDBJ whole genome shotgun (WGS) entry which is preliminary data.</text>
</comment>
<dbReference type="OrthoDB" id="9995375at2759"/>
<protein>
    <submittedName>
        <fullName evidence="1">Uncharacterized protein</fullName>
    </submittedName>
</protein>
<keyword evidence="2" id="KW-1185">Reference proteome</keyword>
<evidence type="ECO:0000313" key="2">
    <source>
        <dbReference type="Proteomes" id="UP000299102"/>
    </source>
</evidence>
<proteinExistence type="predicted"/>
<organism evidence="1 2">
    <name type="scientific">Eumeta variegata</name>
    <name type="common">Bagworm moth</name>
    <name type="synonym">Eumeta japonica</name>
    <dbReference type="NCBI Taxonomy" id="151549"/>
    <lineage>
        <taxon>Eukaryota</taxon>
        <taxon>Metazoa</taxon>
        <taxon>Ecdysozoa</taxon>
        <taxon>Arthropoda</taxon>
        <taxon>Hexapoda</taxon>
        <taxon>Insecta</taxon>
        <taxon>Pterygota</taxon>
        <taxon>Neoptera</taxon>
        <taxon>Endopterygota</taxon>
        <taxon>Lepidoptera</taxon>
        <taxon>Glossata</taxon>
        <taxon>Ditrysia</taxon>
        <taxon>Tineoidea</taxon>
        <taxon>Psychidae</taxon>
        <taxon>Oiketicinae</taxon>
        <taxon>Eumeta</taxon>
    </lineage>
</organism>
<accession>A0A4C1TYQ0</accession>
<name>A0A4C1TYQ0_EUMVA</name>